<protein>
    <submittedName>
        <fullName evidence="4">AAA family ATPase</fullName>
    </submittedName>
</protein>
<accession>A0A373F4U2</accession>
<reference evidence="4 5" key="1">
    <citation type="submission" date="2018-08" db="EMBL/GenBank/DDBJ databases">
        <title>Comamonas testosteroni strain SWCO2.</title>
        <authorList>
            <person name="Jiang N."/>
            <person name="Zhang X.Z."/>
        </authorList>
    </citation>
    <scope>NUCLEOTIDE SEQUENCE [LARGE SCALE GENOMIC DNA]</scope>
    <source>
        <strain evidence="4 5">SWCO2</strain>
    </source>
</reference>
<dbReference type="GO" id="GO:0005524">
    <property type="term" value="F:ATP binding"/>
    <property type="evidence" value="ECO:0007669"/>
    <property type="project" value="UniProtKB-KW"/>
</dbReference>
<organism evidence="4 5">
    <name type="scientific">Comamonas testosteroni</name>
    <name type="common">Pseudomonas testosteroni</name>
    <dbReference type="NCBI Taxonomy" id="285"/>
    <lineage>
        <taxon>Bacteria</taxon>
        <taxon>Pseudomonadati</taxon>
        <taxon>Pseudomonadota</taxon>
        <taxon>Betaproteobacteria</taxon>
        <taxon>Burkholderiales</taxon>
        <taxon>Comamonadaceae</taxon>
        <taxon>Comamonas</taxon>
    </lineage>
</organism>
<evidence type="ECO:0000256" key="2">
    <source>
        <dbReference type="ARBA" id="ARBA00022840"/>
    </source>
</evidence>
<keyword evidence="2" id="KW-0067">ATP-binding</keyword>
<proteinExistence type="predicted"/>
<name>A0A373F4U2_COMTE</name>
<dbReference type="PANTHER" id="PTHR23077:SF27">
    <property type="entry name" value="ATPASE FAMILY GENE 2 PROTEIN HOMOLOG A"/>
    <property type="match status" value="1"/>
</dbReference>
<dbReference type="EMBL" id="QURR01000062">
    <property type="protein sequence ID" value="RGE39030.1"/>
    <property type="molecule type" value="Genomic_DNA"/>
</dbReference>
<dbReference type="Proteomes" id="UP000261948">
    <property type="component" value="Unassembled WGS sequence"/>
</dbReference>
<keyword evidence="5" id="KW-1185">Reference proteome</keyword>
<dbReference type="SMART" id="SM00382">
    <property type="entry name" value="AAA"/>
    <property type="match status" value="1"/>
</dbReference>
<evidence type="ECO:0000313" key="4">
    <source>
        <dbReference type="EMBL" id="RGE39030.1"/>
    </source>
</evidence>
<dbReference type="OrthoDB" id="9802352at2"/>
<dbReference type="InterPro" id="IPR050168">
    <property type="entry name" value="AAA_ATPase_domain"/>
</dbReference>
<dbReference type="Gene3D" id="3.40.50.300">
    <property type="entry name" value="P-loop containing nucleotide triphosphate hydrolases"/>
    <property type="match status" value="1"/>
</dbReference>
<keyword evidence="1" id="KW-0547">Nucleotide-binding</keyword>
<dbReference type="InterPro" id="IPR003593">
    <property type="entry name" value="AAA+_ATPase"/>
</dbReference>
<dbReference type="AlphaFoldDB" id="A0A373F4U2"/>
<evidence type="ECO:0000259" key="3">
    <source>
        <dbReference type="SMART" id="SM00382"/>
    </source>
</evidence>
<dbReference type="PANTHER" id="PTHR23077">
    <property type="entry name" value="AAA-FAMILY ATPASE"/>
    <property type="match status" value="1"/>
</dbReference>
<dbReference type="Pfam" id="PF00004">
    <property type="entry name" value="AAA"/>
    <property type="match status" value="1"/>
</dbReference>
<evidence type="ECO:0000313" key="5">
    <source>
        <dbReference type="Proteomes" id="UP000261948"/>
    </source>
</evidence>
<dbReference type="InterPro" id="IPR003959">
    <property type="entry name" value="ATPase_AAA_core"/>
</dbReference>
<dbReference type="InterPro" id="IPR027417">
    <property type="entry name" value="P-loop_NTPase"/>
</dbReference>
<dbReference type="SUPFAM" id="SSF52540">
    <property type="entry name" value="P-loop containing nucleoside triphosphate hydrolases"/>
    <property type="match status" value="1"/>
</dbReference>
<dbReference type="GO" id="GO:0005737">
    <property type="term" value="C:cytoplasm"/>
    <property type="evidence" value="ECO:0007669"/>
    <property type="project" value="TreeGrafter"/>
</dbReference>
<comment type="caution">
    <text evidence="4">The sequence shown here is derived from an EMBL/GenBank/DDBJ whole genome shotgun (WGS) entry which is preliminary data.</text>
</comment>
<sequence>MDAKIERIYKCCKAFLGADASQVSKFSQLSIYPTFLFDGYPGTGKSSVANIVYEKLKREHNIDIKRLNVDELISHNFGESSSNLRDYFNSINEEIEKNKSYCFIVMDEVDSFTTSRYQNDNESIKRILLTFNLIIDELVRSKQIYRYIIIATTNVKDNIDTSVLRRFFFNEDFNIELDKLSLNKFLKELSELTGLYLEEKLIDQIFDDYIKRKHTLGEIKSIFSKSYMKKLISESREGLSKNLFLEHNTFYEITQRQKQGG</sequence>
<gene>
    <name evidence="4" type="ORF">DZC30_22415</name>
</gene>
<evidence type="ECO:0000256" key="1">
    <source>
        <dbReference type="ARBA" id="ARBA00022741"/>
    </source>
</evidence>
<dbReference type="GO" id="GO:0016887">
    <property type="term" value="F:ATP hydrolysis activity"/>
    <property type="evidence" value="ECO:0007669"/>
    <property type="project" value="InterPro"/>
</dbReference>
<feature type="domain" description="AAA+ ATPase" evidence="3">
    <location>
        <begin position="31"/>
        <end position="179"/>
    </location>
</feature>